<dbReference type="SUPFAM" id="SSF53850">
    <property type="entry name" value="Periplasmic binding protein-like II"/>
    <property type="match status" value="1"/>
</dbReference>
<evidence type="ECO:0000313" key="9">
    <source>
        <dbReference type="Proteomes" id="UP000268070"/>
    </source>
</evidence>
<evidence type="ECO:0000256" key="2">
    <source>
        <dbReference type="ARBA" id="ARBA00010333"/>
    </source>
</evidence>
<dbReference type="OrthoDB" id="368476at2"/>
<dbReference type="Gene3D" id="3.40.190.10">
    <property type="entry name" value="Periplasmic binding protein-like II"/>
    <property type="match status" value="2"/>
</dbReference>
<feature type="signal peptide" evidence="5">
    <location>
        <begin position="1"/>
        <end position="24"/>
    </location>
</feature>
<dbReference type="PROSITE" id="PS01039">
    <property type="entry name" value="SBP_BACTERIAL_3"/>
    <property type="match status" value="1"/>
</dbReference>
<name>A0A3G2HSY7_9BURK</name>
<reference evidence="8 10" key="2">
    <citation type="journal article" date="2022" name="Int. J. Syst. Evol. Microbiol.">
        <title>Characterization of Alcaligenes aquatilis as a novel member of heterotrophic nitrifier-aerobic denitrifier and its performance in treating piggery wastewater.</title>
        <authorList>
            <person name="Cao X."/>
            <person name="Zhao B."/>
            <person name="Wu Y."/>
            <person name="Huang J."/>
            <person name="Wang H."/>
            <person name="Sun X."/>
            <person name="Li S."/>
        </authorList>
    </citation>
    <scope>NUCLEOTIDE SEQUENCE [LARGE SCALE GENOMIC DNA]</scope>
    <source>
        <strain evidence="8 10">AS1</strain>
    </source>
</reference>
<dbReference type="Proteomes" id="UP000831759">
    <property type="component" value="Chromosome"/>
</dbReference>
<feature type="domain" description="Solute-binding protein family 3/N-terminal" evidence="6">
    <location>
        <begin position="29"/>
        <end position="258"/>
    </location>
</feature>
<evidence type="ECO:0000256" key="3">
    <source>
        <dbReference type="ARBA" id="ARBA00022729"/>
    </source>
</evidence>
<evidence type="ECO:0000256" key="4">
    <source>
        <dbReference type="RuleBase" id="RU003744"/>
    </source>
</evidence>
<accession>A0A3G2HSY7</accession>
<protein>
    <submittedName>
        <fullName evidence="7">ABC transporter substrate-binding protein</fullName>
    </submittedName>
</protein>
<dbReference type="PANTHER" id="PTHR35936:SF13">
    <property type="entry name" value="HISTIDINE-BINDING PERIPLASMIC PROTEIN"/>
    <property type="match status" value="1"/>
</dbReference>
<dbReference type="EMBL" id="CP094619">
    <property type="protein sequence ID" value="UQN37000.1"/>
    <property type="molecule type" value="Genomic_DNA"/>
</dbReference>
<evidence type="ECO:0000256" key="1">
    <source>
        <dbReference type="ARBA" id="ARBA00004196"/>
    </source>
</evidence>
<dbReference type="SMART" id="SM00062">
    <property type="entry name" value="PBPb"/>
    <property type="match status" value="1"/>
</dbReference>
<dbReference type="RefSeq" id="WP_121738456.1">
    <property type="nucleotide sequence ID" value="NZ_CP032153.1"/>
</dbReference>
<dbReference type="InterPro" id="IPR001638">
    <property type="entry name" value="Solute-binding_3/MltF_N"/>
</dbReference>
<comment type="similarity">
    <text evidence="2 4">Belongs to the bacterial solute-binding protein 3 family.</text>
</comment>
<dbReference type="AlphaFoldDB" id="A0A3G2HSY7"/>
<dbReference type="KEGG" id="aaqu:D3M96_06690"/>
<dbReference type="PANTHER" id="PTHR35936">
    <property type="entry name" value="MEMBRANE-BOUND LYTIC MUREIN TRANSGLYCOSYLASE F"/>
    <property type="match status" value="1"/>
</dbReference>
<organism evidence="7 9">
    <name type="scientific">Alcaligenes aquatilis</name>
    <dbReference type="NCBI Taxonomy" id="323284"/>
    <lineage>
        <taxon>Bacteria</taxon>
        <taxon>Pseudomonadati</taxon>
        <taxon>Pseudomonadota</taxon>
        <taxon>Betaproteobacteria</taxon>
        <taxon>Burkholderiales</taxon>
        <taxon>Alcaligenaceae</taxon>
        <taxon>Alcaligenes</taxon>
    </lineage>
</organism>
<evidence type="ECO:0000259" key="6">
    <source>
        <dbReference type="SMART" id="SM00062"/>
    </source>
</evidence>
<evidence type="ECO:0000313" key="7">
    <source>
        <dbReference type="EMBL" id="AYN20243.1"/>
    </source>
</evidence>
<dbReference type="Proteomes" id="UP000268070">
    <property type="component" value="Chromosome"/>
</dbReference>
<evidence type="ECO:0000313" key="8">
    <source>
        <dbReference type="EMBL" id="UQN37000.1"/>
    </source>
</evidence>
<evidence type="ECO:0000313" key="10">
    <source>
        <dbReference type="Proteomes" id="UP000831759"/>
    </source>
</evidence>
<feature type="chain" id="PRO_5044593416" evidence="5">
    <location>
        <begin position="25"/>
        <end position="264"/>
    </location>
</feature>
<proteinExistence type="inferred from homology"/>
<comment type="subcellular location">
    <subcellularLocation>
        <location evidence="1">Cell envelope</location>
    </subcellularLocation>
</comment>
<dbReference type="EMBL" id="CP032153">
    <property type="protein sequence ID" value="AYN20243.1"/>
    <property type="molecule type" value="Genomic_DNA"/>
</dbReference>
<reference evidence="7 9" key="1">
    <citation type="submission" date="2018-09" db="EMBL/GenBank/DDBJ databases">
        <title>Complete genome sequence of the hydrocarbonoclastic bacterium Alcaligenes aquatilis QD168, isolated from a crude-oil polluted marine sediment of Central Chile.</title>
        <authorList>
            <person name="Duran R.E."/>
            <person name="Barra B."/>
            <person name="Salva-Serra F."/>
            <person name="Mendez V."/>
            <person name="Moore E.R.B."/>
            <person name="Seeger M."/>
        </authorList>
    </citation>
    <scope>NUCLEOTIDE SEQUENCE [LARGE SCALE GENOMIC DNA]</scope>
    <source>
        <strain evidence="7 9">QD168</strain>
    </source>
</reference>
<dbReference type="CDD" id="cd13703">
    <property type="entry name" value="PBP2_HisJ_LAO"/>
    <property type="match status" value="1"/>
</dbReference>
<dbReference type="InterPro" id="IPR018313">
    <property type="entry name" value="SBP_3_CS"/>
</dbReference>
<dbReference type="GeneID" id="96868197"/>
<keyword evidence="10" id="KW-1185">Reference proteome</keyword>
<evidence type="ECO:0000256" key="5">
    <source>
        <dbReference type="SAM" id="SignalP"/>
    </source>
</evidence>
<keyword evidence="3 5" id="KW-0732">Signal</keyword>
<dbReference type="GO" id="GO:0030313">
    <property type="term" value="C:cell envelope"/>
    <property type="evidence" value="ECO:0007669"/>
    <property type="project" value="UniProtKB-SubCell"/>
</dbReference>
<sequence length="264" mass="28957">MNKMIARLLMVAFCSALVPAAAHADEPSEIRFATEAGYPPFEFLDPSGELQGFDIDIGNEICKRLQAKCVWIDQSFDSLIPGLQARKFDLANSTMTATEARARVIDFSEPMYIVPVRLAARKGSGLEPTAESLKGKRVGVQQGTTMETYARQNWANNGVTIVAYPSYTDAFNDLAGGRVDATFQEAQNAIEGFLSKPAGADFELTGSTVDDSPILNEPIAMGIRKGNKKLKKTIDEVLREMKADGTMQTFADKYFQKENIRIAP</sequence>
<dbReference type="Pfam" id="PF00497">
    <property type="entry name" value="SBP_bac_3"/>
    <property type="match status" value="1"/>
</dbReference>
<gene>
    <name evidence="7" type="ORF">D3M96_06690</name>
    <name evidence="8" type="ORF">MTR80_04615</name>
</gene>